<dbReference type="SUPFAM" id="SSF53218">
    <property type="entry name" value="Molybdenum cofactor biosynthesis proteins"/>
    <property type="match status" value="1"/>
</dbReference>
<proteinExistence type="predicted"/>
<protein>
    <recommendedName>
        <fullName evidence="2">Competence/damage-inducible protein A</fullName>
    </recommendedName>
</protein>
<sequence>MKVSVVLLSSVEAPEALSRWLLGYLRAIGVEEVELIRDPGDYSSVRQAYSGSDAVIVAGAAGNPNAVRVIAELLGLGVEVNEEALNYIRSYYSDALDVPEGLENLALTPEFSYVVPNERGPVPAFVAMGLTEDKIIAGLPSRPSEAVECFERGVQDFIREKTGKRFSATMTFHLACDRSTADALADELSKELRGVFARFDLRFLGREGAPLTLTVYAGTAEELYDTIVAAEELLQKLAAQRDIPVLGGGISKQATEESIL</sequence>
<dbReference type="InterPro" id="IPR036425">
    <property type="entry name" value="MoaB/Mog-like_dom_sf"/>
</dbReference>
<dbReference type="PANTHER" id="PTHR13939">
    <property type="entry name" value="NICOTINAMIDE-NUCLEOTIDE AMIDOHYDROLASE PNCC"/>
    <property type="match status" value="1"/>
</dbReference>
<dbReference type="InterPro" id="IPR050101">
    <property type="entry name" value="CinA"/>
</dbReference>
<gene>
    <name evidence="1" type="ORF">ENV17_03240</name>
</gene>
<dbReference type="AlphaFoldDB" id="A0A7C4B986"/>
<dbReference type="Gene3D" id="3.40.980.10">
    <property type="entry name" value="MoaB/Mog-like domain"/>
    <property type="match status" value="1"/>
</dbReference>
<dbReference type="EMBL" id="DTFI01000080">
    <property type="protein sequence ID" value="HGI43383.1"/>
    <property type="molecule type" value="Genomic_DNA"/>
</dbReference>
<comment type="caution">
    <text evidence="1">The sequence shown here is derived from an EMBL/GenBank/DDBJ whole genome shotgun (WGS) entry which is preliminary data.</text>
</comment>
<evidence type="ECO:0008006" key="2">
    <source>
        <dbReference type="Google" id="ProtNLM"/>
    </source>
</evidence>
<evidence type="ECO:0000313" key="1">
    <source>
        <dbReference type="EMBL" id="HGI43383.1"/>
    </source>
</evidence>
<name>A0A7C4B986_THEPE</name>
<organism evidence="1">
    <name type="scientific">Thermofilum pendens</name>
    <dbReference type="NCBI Taxonomy" id="2269"/>
    <lineage>
        <taxon>Archaea</taxon>
        <taxon>Thermoproteota</taxon>
        <taxon>Thermoprotei</taxon>
        <taxon>Thermofilales</taxon>
        <taxon>Thermofilaceae</taxon>
        <taxon>Thermofilum</taxon>
    </lineage>
</organism>
<accession>A0A7C4B986</accession>
<dbReference type="PANTHER" id="PTHR13939:SF0">
    <property type="entry name" value="NMN AMIDOHYDROLASE-LIKE PROTEIN YFAY"/>
    <property type="match status" value="1"/>
</dbReference>
<reference evidence="1" key="1">
    <citation type="journal article" date="2020" name="mSystems">
        <title>Genome- and Community-Level Interaction Insights into Carbon Utilization and Element Cycling Functions of Hydrothermarchaeota in Hydrothermal Sediment.</title>
        <authorList>
            <person name="Zhou Z."/>
            <person name="Liu Y."/>
            <person name="Xu W."/>
            <person name="Pan J."/>
            <person name="Luo Z.H."/>
            <person name="Li M."/>
        </authorList>
    </citation>
    <scope>NUCLEOTIDE SEQUENCE [LARGE SCALE GENOMIC DNA]</scope>
    <source>
        <strain evidence="1">SpSt-735</strain>
    </source>
</reference>